<evidence type="ECO:0000313" key="4">
    <source>
        <dbReference type="Proteomes" id="UP000437709"/>
    </source>
</evidence>
<proteinExistence type="predicted"/>
<dbReference type="PANTHER" id="PTHR14239:SF10">
    <property type="entry name" value="REDUCTASE"/>
    <property type="match status" value="1"/>
</dbReference>
<name>A0A6N7ESK4_9MICO</name>
<dbReference type="OrthoDB" id="5738121at2"/>
<dbReference type="RefSeq" id="WP_152194745.1">
    <property type="nucleotide sequence ID" value="NZ_VUKD01000002.1"/>
</dbReference>
<dbReference type="InterPro" id="IPR051267">
    <property type="entry name" value="STEAP_metalloreductase"/>
</dbReference>
<dbReference type="InterPro" id="IPR036291">
    <property type="entry name" value="NAD(P)-bd_dom_sf"/>
</dbReference>
<gene>
    <name evidence="3" type="ORF">GB881_18950</name>
</gene>
<accession>A0A6N7ESK4</accession>
<comment type="caution">
    <text evidence="3">The sequence shown here is derived from an EMBL/GenBank/DDBJ whole genome shotgun (WGS) entry which is preliminary data.</text>
</comment>
<keyword evidence="4" id="KW-1185">Reference proteome</keyword>
<dbReference type="Gene3D" id="3.40.50.720">
    <property type="entry name" value="NAD(P)-binding Rossmann-like Domain"/>
    <property type="match status" value="1"/>
</dbReference>
<dbReference type="InterPro" id="IPR028939">
    <property type="entry name" value="P5C_Rdtase_cat_N"/>
</dbReference>
<evidence type="ECO:0000259" key="2">
    <source>
        <dbReference type="Pfam" id="PF03807"/>
    </source>
</evidence>
<protein>
    <submittedName>
        <fullName evidence="3">NADP oxidoreductase</fullName>
    </submittedName>
</protein>
<sequence length="209" mass="21878">MQVTIVGYGNMGRAIATRAVQAGHTVQILGRDPEKAQQLAAELGGDATAGSLEDELTGELVIPTLYYQPLLELLDGLGDKLAGKVVVDITNPVDVETFDGMLPPGDSSGAQEIQQRLGNATVVKAFNTTLAGPLTAGEVDGQKLDVLVAADDDDARRTVTELVESLGLRALDAGSLKRAREVEAIGFLQMAMQGSLGNTWSTAFKVLGT</sequence>
<dbReference type="Proteomes" id="UP000437709">
    <property type="component" value="Unassembled WGS sequence"/>
</dbReference>
<feature type="domain" description="Pyrroline-5-carboxylate reductase catalytic N-terminal" evidence="2">
    <location>
        <begin position="3"/>
        <end position="92"/>
    </location>
</feature>
<dbReference type="GO" id="GO:0016491">
    <property type="term" value="F:oxidoreductase activity"/>
    <property type="evidence" value="ECO:0007669"/>
    <property type="project" value="UniProtKB-KW"/>
</dbReference>
<dbReference type="Pfam" id="PF03807">
    <property type="entry name" value="F420_oxidored"/>
    <property type="match status" value="1"/>
</dbReference>
<dbReference type="PANTHER" id="PTHR14239">
    <property type="entry name" value="DUDULIN-RELATED"/>
    <property type="match status" value="1"/>
</dbReference>
<dbReference type="EMBL" id="WHPC01000154">
    <property type="protein sequence ID" value="MPV39086.1"/>
    <property type="molecule type" value="Genomic_DNA"/>
</dbReference>
<dbReference type="SUPFAM" id="SSF51735">
    <property type="entry name" value="NAD(P)-binding Rossmann-fold domains"/>
    <property type="match status" value="1"/>
</dbReference>
<dbReference type="AlphaFoldDB" id="A0A6N7ESK4"/>
<evidence type="ECO:0000256" key="1">
    <source>
        <dbReference type="ARBA" id="ARBA00023002"/>
    </source>
</evidence>
<organism evidence="3 4">
    <name type="scientific">Georgenia subflava</name>
    <dbReference type="NCBI Taxonomy" id="1622177"/>
    <lineage>
        <taxon>Bacteria</taxon>
        <taxon>Bacillati</taxon>
        <taxon>Actinomycetota</taxon>
        <taxon>Actinomycetes</taxon>
        <taxon>Micrococcales</taxon>
        <taxon>Bogoriellaceae</taxon>
        <taxon>Georgenia</taxon>
    </lineage>
</organism>
<evidence type="ECO:0000313" key="3">
    <source>
        <dbReference type="EMBL" id="MPV39086.1"/>
    </source>
</evidence>
<reference evidence="3 4" key="1">
    <citation type="submission" date="2019-10" db="EMBL/GenBank/DDBJ databases">
        <title>Georgenia wutianyii sp. nov. and Georgenia yuyongxinii sp. nov. isolated from plateau pika (Ochotona curzoniae) in the Qinghai-Tibet plateau of China.</title>
        <authorList>
            <person name="Tian Z."/>
        </authorList>
    </citation>
    <scope>NUCLEOTIDE SEQUENCE [LARGE SCALE GENOMIC DNA]</scope>
    <source>
        <strain evidence="3 4">JCM 19765</strain>
    </source>
</reference>
<keyword evidence="1" id="KW-0560">Oxidoreductase</keyword>